<gene>
    <name evidence="5" type="ORF">ATI53_102730</name>
</gene>
<comment type="caution">
    <text evidence="5">The sequence shown here is derived from an EMBL/GenBank/DDBJ whole genome shotgun (WGS) entry which is preliminary data.</text>
</comment>
<dbReference type="InterPro" id="IPR019887">
    <property type="entry name" value="Tscrpt_reg_AsnC/Lrp_C"/>
</dbReference>
<dbReference type="SUPFAM" id="SSF54909">
    <property type="entry name" value="Dimeric alpha+beta barrel"/>
    <property type="match status" value="1"/>
</dbReference>
<protein>
    <submittedName>
        <fullName evidence="5">DNA-binding Lrp family transcriptional regulator</fullName>
    </submittedName>
</protein>
<evidence type="ECO:0000259" key="4">
    <source>
        <dbReference type="PROSITE" id="PS50956"/>
    </source>
</evidence>
<dbReference type="GO" id="GO:0005829">
    <property type="term" value="C:cytosol"/>
    <property type="evidence" value="ECO:0007669"/>
    <property type="project" value="TreeGrafter"/>
</dbReference>
<dbReference type="Proteomes" id="UP000249165">
    <property type="component" value="Unassembled WGS sequence"/>
</dbReference>
<evidence type="ECO:0000313" key="5">
    <source>
        <dbReference type="EMBL" id="RAK14899.1"/>
    </source>
</evidence>
<keyword evidence="3" id="KW-0804">Transcription</keyword>
<dbReference type="Pfam" id="PF13404">
    <property type="entry name" value="HTH_AsnC-type"/>
    <property type="match status" value="1"/>
</dbReference>
<accession>A0A327Y8V1</accession>
<evidence type="ECO:0000256" key="1">
    <source>
        <dbReference type="ARBA" id="ARBA00023015"/>
    </source>
</evidence>
<keyword evidence="2 5" id="KW-0238">DNA-binding</keyword>
<dbReference type="InterPro" id="IPR036388">
    <property type="entry name" value="WH-like_DNA-bd_sf"/>
</dbReference>
<dbReference type="InterPro" id="IPR000485">
    <property type="entry name" value="AsnC-type_HTH_dom"/>
</dbReference>
<dbReference type="PANTHER" id="PTHR30154">
    <property type="entry name" value="LEUCINE-RESPONSIVE REGULATORY PROTEIN"/>
    <property type="match status" value="1"/>
</dbReference>
<dbReference type="InterPro" id="IPR036390">
    <property type="entry name" value="WH_DNA-bd_sf"/>
</dbReference>
<dbReference type="Gene3D" id="1.10.10.10">
    <property type="entry name" value="Winged helix-like DNA-binding domain superfamily/Winged helix DNA-binding domain"/>
    <property type="match status" value="1"/>
</dbReference>
<sequence length="179" mass="19385">MCLLLLSPSLGENTLDIARQFCQFAGKMAQNDGQTSQIDETDRALVALLAANARMPVADLARRLGLARTTVQARIERLVTRGAIAGFTIRRGTALKEAVRATVLVCIEPRAQAEVLARLRQLSTVETVHTTSGRFDLMVVLCAGSTQELDGSLDRIAEARGVKSSESLIHLSTKLDRRG</sequence>
<dbReference type="AlphaFoldDB" id="A0A327Y8V1"/>
<proteinExistence type="predicted"/>
<name>A0A327Y8V1_9RHOB</name>
<dbReference type="Pfam" id="PF01037">
    <property type="entry name" value="AsnC_trans_reg"/>
    <property type="match status" value="1"/>
</dbReference>
<dbReference type="SUPFAM" id="SSF46785">
    <property type="entry name" value="Winged helix' DNA-binding domain"/>
    <property type="match status" value="1"/>
</dbReference>
<dbReference type="PANTHER" id="PTHR30154:SF53">
    <property type="entry name" value="HTH-TYPE TRANSCRIPTIONAL REGULATOR LRPC"/>
    <property type="match status" value="1"/>
</dbReference>
<dbReference type="GO" id="GO:0043200">
    <property type="term" value="P:response to amino acid"/>
    <property type="evidence" value="ECO:0007669"/>
    <property type="project" value="TreeGrafter"/>
</dbReference>
<evidence type="ECO:0000256" key="3">
    <source>
        <dbReference type="ARBA" id="ARBA00023163"/>
    </source>
</evidence>
<dbReference type="PRINTS" id="PR00033">
    <property type="entry name" value="HTHASNC"/>
</dbReference>
<organism evidence="5 6">
    <name type="scientific">Salipiger aestuarii</name>
    <dbReference type="NCBI Taxonomy" id="568098"/>
    <lineage>
        <taxon>Bacteria</taxon>
        <taxon>Pseudomonadati</taxon>
        <taxon>Pseudomonadota</taxon>
        <taxon>Alphaproteobacteria</taxon>
        <taxon>Rhodobacterales</taxon>
        <taxon>Roseobacteraceae</taxon>
        <taxon>Salipiger</taxon>
    </lineage>
</organism>
<dbReference type="Gene3D" id="3.30.70.920">
    <property type="match status" value="1"/>
</dbReference>
<dbReference type="PROSITE" id="PS50956">
    <property type="entry name" value="HTH_ASNC_2"/>
    <property type="match status" value="1"/>
</dbReference>
<keyword evidence="1" id="KW-0805">Transcription regulation</keyword>
<reference evidence="5 6" key="1">
    <citation type="submission" date="2018-06" db="EMBL/GenBank/DDBJ databases">
        <title>Genomic Encyclopedia of Archaeal and Bacterial Type Strains, Phase II (KMG-II): from individual species to whole genera.</title>
        <authorList>
            <person name="Goeker M."/>
        </authorList>
    </citation>
    <scope>NUCLEOTIDE SEQUENCE [LARGE SCALE GENOMIC DNA]</scope>
    <source>
        <strain evidence="5 6">DSM 22011</strain>
    </source>
</reference>
<dbReference type="SMART" id="SM00344">
    <property type="entry name" value="HTH_ASNC"/>
    <property type="match status" value="1"/>
</dbReference>
<evidence type="ECO:0000256" key="2">
    <source>
        <dbReference type="ARBA" id="ARBA00023125"/>
    </source>
</evidence>
<keyword evidence="6" id="KW-1185">Reference proteome</keyword>
<dbReference type="InterPro" id="IPR011008">
    <property type="entry name" value="Dimeric_a/b-barrel"/>
</dbReference>
<dbReference type="EMBL" id="QLMG01000027">
    <property type="protein sequence ID" value="RAK14899.1"/>
    <property type="molecule type" value="Genomic_DNA"/>
</dbReference>
<dbReference type="GO" id="GO:0043565">
    <property type="term" value="F:sequence-specific DNA binding"/>
    <property type="evidence" value="ECO:0007669"/>
    <property type="project" value="InterPro"/>
</dbReference>
<dbReference type="InterPro" id="IPR019888">
    <property type="entry name" value="Tscrpt_reg_AsnC-like"/>
</dbReference>
<evidence type="ECO:0000313" key="6">
    <source>
        <dbReference type="Proteomes" id="UP000249165"/>
    </source>
</evidence>
<feature type="domain" description="HTH asnC-type" evidence="4">
    <location>
        <begin position="38"/>
        <end position="90"/>
    </location>
</feature>